<protein>
    <recommendedName>
        <fullName evidence="3">Retrotransposon Copia-like N-terminal domain-containing protein</fullName>
    </recommendedName>
</protein>
<accession>A0A9D3VFP2</accession>
<dbReference type="OrthoDB" id="998127at2759"/>
<dbReference type="PANTHER" id="PTHR47481:SF30">
    <property type="entry name" value="CCHC-TYPE DOMAIN-CONTAINING PROTEIN"/>
    <property type="match status" value="1"/>
</dbReference>
<sequence length="214" mass="23965">MFLMAHPSSPSVVQSTTPVIASNLTDGVVDSCFFSTKKINVLLDDNNYLLWRQQVLLAIKTYKLQNFLDSRTARPSQLVIDDTRVSQENPEFARFEQQDSALASWLLSSVSPAILPYLIGLDTSAQIWNAFINLYGSKTTSHLMFYRMALHSQRKVDLSMKDLLMKIKGYCDSLASCGEVISELEHVTTILNGLSPDYESIITIITTSQVPYSV</sequence>
<name>A0A9D3VFP2_9ROSI</name>
<dbReference type="Proteomes" id="UP000828251">
    <property type="component" value="Unassembled WGS sequence"/>
</dbReference>
<evidence type="ECO:0008006" key="3">
    <source>
        <dbReference type="Google" id="ProtNLM"/>
    </source>
</evidence>
<dbReference type="PANTHER" id="PTHR47481">
    <property type="match status" value="1"/>
</dbReference>
<gene>
    <name evidence="1" type="ORF">J1N35_021889</name>
</gene>
<keyword evidence="2" id="KW-1185">Reference proteome</keyword>
<dbReference type="AlphaFoldDB" id="A0A9D3VFP2"/>
<comment type="caution">
    <text evidence="1">The sequence shown here is derived from an EMBL/GenBank/DDBJ whole genome shotgun (WGS) entry which is preliminary data.</text>
</comment>
<proteinExistence type="predicted"/>
<dbReference type="EMBL" id="JAIQCV010000007">
    <property type="protein sequence ID" value="KAH1082128.1"/>
    <property type="molecule type" value="Genomic_DNA"/>
</dbReference>
<dbReference type="Pfam" id="PF14223">
    <property type="entry name" value="Retrotran_gag_2"/>
    <property type="match status" value="1"/>
</dbReference>
<evidence type="ECO:0000313" key="2">
    <source>
        <dbReference type="Proteomes" id="UP000828251"/>
    </source>
</evidence>
<organism evidence="1 2">
    <name type="scientific">Gossypium stocksii</name>
    <dbReference type="NCBI Taxonomy" id="47602"/>
    <lineage>
        <taxon>Eukaryota</taxon>
        <taxon>Viridiplantae</taxon>
        <taxon>Streptophyta</taxon>
        <taxon>Embryophyta</taxon>
        <taxon>Tracheophyta</taxon>
        <taxon>Spermatophyta</taxon>
        <taxon>Magnoliopsida</taxon>
        <taxon>eudicotyledons</taxon>
        <taxon>Gunneridae</taxon>
        <taxon>Pentapetalae</taxon>
        <taxon>rosids</taxon>
        <taxon>malvids</taxon>
        <taxon>Malvales</taxon>
        <taxon>Malvaceae</taxon>
        <taxon>Malvoideae</taxon>
        <taxon>Gossypium</taxon>
    </lineage>
</organism>
<evidence type="ECO:0000313" key="1">
    <source>
        <dbReference type="EMBL" id="KAH1082128.1"/>
    </source>
</evidence>
<reference evidence="1 2" key="1">
    <citation type="journal article" date="2021" name="Plant Biotechnol. J.">
        <title>Multi-omics assisted identification of the key and species-specific regulatory components of drought-tolerant mechanisms in Gossypium stocksii.</title>
        <authorList>
            <person name="Yu D."/>
            <person name="Ke L."/>
            <person name="Zhang D."/>
            <person name="Wu Y."/>
            <person name="Sun Y."/>
            <person name="Mei J."/>
            <person name="Sun J."/>
            <person name="Sun Y."/>
        </authorList>
    </citation>
    <scope>NUCLEOTIDE SEQUENCE [LARGE SCALE GENOMIC DNA]</scope>
    <source>
        <strain evidence="2">cv. E1</strain>
        <tissue evidence="1">Leaf</tissue>
    </source>
</reference>